<dbReference type="CDD" id="cd11304">
    <property type="entry name" value="Cadherin_repeat"/>
    <property type="match status" value="1"/>
</dbReference>
<reference evidence="3 4" key="1">
    <citation type="submission" date="2016-10" db="EMBL/GenBank/DDBJ databases">
        <authorList>
            <person name="Varghese N."/>
            <person name="Submissions S."/>
        </authorList>
    </citation>
    <scope>NUCLEOTIDE SEQUENCE [LARGE SCALE GENOMIC DNA]</scope>
    <source>
        <strain evidence="3 4">DSM 16392</strain>
    </source>
</reference>
<dbReference type="EMBL" id="FOSK01000005">
    <property type="protein sequence ID" value="SFK46751.1"/>
    <property type="molecule type" value="Genomic_DNA"/>
</dbReference>
<dbReference type="InterPro" id="IPR011049">
    <property type="entry name" value="Serralysin-like_metalloprot_C"/>
</dbReference>
<feature type="region of interest" description="Disordered" evidence="1">
    <location>
        <begin position="375"/>
        <end position="395"/>
    </location>
</feature>
<dbReference type="InterPro" id="IPR001343">
    <property type="entry name" value="Hemolysn_Ca-bd"/>
</dbReference>
<protein>
    <recommendedName>
        <fullName evidence="2">Cadherin domain-containing protein</fullName>
    </recommendedName>
</protein>
<feature type="compositionally biased region" description="Basic and acidic residues" evidence="1">
    <location>
        <begin position="124"/>
        <end position="134"/>
    </location>
</feature>
<dbReference type="InterPro" id="IPR043824">
    <property type="entry name" value="DUF5801"/>
</dbReference>
<dbReference type="PRINTS" id="PR00313">
    <property type="entry name" value="CABNDNGRPT"/>
</dbReference>
<feature type="compositionally biased region" description="Polar residues" evidence="1">
    <location>
        <begin position="1393"/>
        <end position="1404"/>
    </location>
</feature>
<dbReference type="PROSITE" id="PS00330">
    <property type="entry name" value="HEMOLYSIN_CALCIUM"/>
    <property type="match status" value="1"/>
</dbReference>
<sequence length="1582" mass="168451">MTNLTAPPATVPSQPAPPPILLADPLAPSRTPILMVREQGQLVDLSKTIGTAKLIRDGDELHILQADGQIVVIEQFFGGPANEFFILMPTGPLTTQAQFLKAVEVDTTPRLGSFQVDLPSPAQEKAEDADKTSEEPNWQPISKTSFQSIHQEPVLEKLNAPTHHTQLSASKQDNDQGLQFTNPLPTQSENIVVPQLSLSDLYVQPNSSVTRASDLPVHSIQEASFRTSNSISVSDSLALDFGVDGTNSRALLFTLDAAGRPLGRSGDPLDITCGGARVLFQSEFGPQGQHILKGLKGDGTLVFKVTLDPSTPNGTYSYEQFASLDHPGSSAELLVSFRFIAKDADGDTLVSYLDIRVEDDPMPTEWNLSATVSEAGLAGGSDGNPGQASASGDLPITAEQGPVALSWNAASPVEGFSFHQEGQTLLILQGNKVVLSVTLNSITGSYNVTQHSAINHGSAAEAVFNLSFSATNTQGQTTEGKLLVSSLDDAPKVFPLNQINFDESQLSTEPELSYSSQSLPHSAGADAATIRWQLPDDPDGLIYIIEGQQVSVLQGDTVILTAQFTGGNGAYSVQQHNPLQHQHGVDQQIINLPYLITDGDGDTASGNFMVSIKDDTPEVGATVNLSLSDDAFALTAPANAQVEDTHALTGVLPISAGVDGGQVSWTQSPLPPGFSWDLTGEKLTLFQNTTAIFTATLNSNSGAYSVEQHAPLNHAQGIEQFQLQYIASDADGDAAPGQLQITIADSSPILGSAPETLSLSESALFQARMNDEASITQDGDLNIQWGADTQSATSLTFSSSMSGSLAPFTVNGAQVYYAIEGTGNQLSAKTQDGTLVFRIKLDPAASGNYEVEFFTPIDHGAARDISLSFSAVASDGDGDTIPLTFSFSISDGKSLASPDQFSGKEDTPLVLDLLGNDILSSEGFTVRIVLAPSKGHLSQNPDNTFNYTGHPNVNGSDSFSYYIEDADGERSNTVSVSIELSPENDAPIFSGVDQDAPVHLSVEDDGSETVFTTNASDADGDPLHFFLEGSDKARFNIDEQTGQISWKEDVTFDAPTDMDGDNIYEVSVVARDPSGAEAVQQFRIEVTEGTPPPVPPPVVFLHTREPGSYQVGWTFEEATYSSEAAGHLKSSPWIESGDDGKANAANDGSSDIYIDAVTGTLILSDRSGSSSNGDDNLASISKTFDLTGAQNAAIQLTYTAEFAAVDPTRVFYIEVTLADGSVHQIGEVSSLENHTQSQRINLDLSEYISSATTIRLVAPAELTAADTLRIEDLTVSMTQPDTLEQQHFEASFQLGDDDLAIAKSAKIEGMQDQISGLTIKLFNAQSGDLLNFTDVEGVTSQLEDNDNGTVILTFSGSADSSAYQNLLNSITFTTTSDSLEARSLSVVVHSEDGNSNPSITSIQVHPNPDDGVADTRNHIDGTTGNDTLKSTDEDDVINGFEGNDQLTAGAGSDELTGGEGSDIFFFEQLDGAADHITDFQLKTSAGGDKDILDLSKLFEDYSEHHYTSIYNRSEQYVRVAKSEDGQYSIQVDCDGNYDDADWETVTTLEFQNADAVGATLSVDVKGFMPEVELPIENAFPMS</sequence>
<gene>
    <name evidence="3" type="ORF">SAMN04488518_105238</name>
</gene>
<dbReference type="SUPFAM" id="SSF51120">
    <property type="entry name" value="beta-Roll"/>
    <property type="match status" value="1"/>
</dbReference>
<organism evidence="3 4">
    <name type="scientific">Pseudovibrio ascidiaceicola</name>
    <dbReference type="NCBI Taxonomy" id="285279"/>
    <lineage>
        <taxon>Bacteria</taxon>
        <taxon>Pseudomonadati</taxon>
        <taxon>Pseudomonadota</taxon>
        <taxon>Alphaproteobacteria</taxon>
        <taxon>Hyphomicrobiales</taxon>
        <taxon>Stappiaceae</taxon>
        <taxon>Pseudovibrio</taxon>
    </lineage>
</organism>
<feature type="domain" description="Cadherin" evidence="2">
    <location>
        <begin position="984"/>
        <end position="1099"/>
    </location>
</feature>
<dbReference type="SUPFAM" id="SSF49313">
    <property type="entry name" value="Cadherin-like"/>
    <property type="match status" value="1"/>
</dbReference>
<feature type="region of interest" description="Disordered" evidence="1">
    <location>
        <begin position="112"/>
        <end position="143"/>
    </location>
</feature>
<evidence type="ECO:0000313" key="3">
    <source>
        <dbReference type="EMBL" id="SFK46751.1"/>
    </source>
</evidence>
<name>A0A1I3ZSU0_9HYPH</name>
<dbReference type="Pfam" id="PF17963">
    <property type="entry name" value="Big_9"/>
    <property type="match status" value="1"/>
</dbReference>
<dbReference type="InterPro" id="IPR015919">
    <property type="entry name" value="Cadherin-like_sf"/>
</dbReference>
<dbReference type="Pfam" id="PF00353">
    <property type="entry name" value="HemolysinCabind"/>
    <property type="match status" value="1"/>
</dbReference>
<dbReference type="InterPro" id="IPR018511">
    <property type="entry name" value="Hemolysin-typ_Ca-bd_CS"/>
</dbReference>
<dbReference type="Gene3D" id="2.150.10.10">
    <property type="entry name" value="Serralysin-like metalloprotease, C-terminal"/>
    <property type="match status" value="1"/>
</dbReference>
<keyword evidence="4" id="KW-1185">Reference proteome</keyword>
<dbReference type="Gene3D" id="2.60.40.3440">
    <property type="match status" value="1"/>
</dbReference>
<feature type="region of interest" description="Disordered" evidence="1">
    <location>
        <begin position="166"/>
        <end position="186"/>
    </location>
</feature>
<proteinExistence type="predicted"/>
<evidence type="ECO:0000313" key="4">
    <source>
        <dbReference type="Proteomes" id="UP000199598"/>
    </source>
</evidence>
<comment type="caution">
    <text evidence="3">The sequence shown here is derived from an EMBL/GenBank/DDBJ whole genome shotgun (WGS) entry which is preliminary data.</text>
</comment>
<accession>A0A1I3ZSU0</accession>
<dbReference type="PROSITE" id="PS50268">
    <property type="entry name" value="CADHERIN_2"/>
    <property type="match status" value="1"/>
</dbReference>
<evidence type="ECO:0000256" key="1">
    <source>
        <dbReference type="SAM" id="MobiDB-lite"/>
    </source>
</evidence>
<dbReference type="RefSeq" id="WP_093519543.1">
    <property type="nucleotide sequence ID" value="NZ_FOSK01000005.1"/>
</dbReference>
<dbReference type="Proteomes" id="UP000199598">
    <property type="component" value="Unassembled WGS sequence"/>
</dbReference>
<dbReference type="Gene3D" id="2.60.40.60">
    <property type="entry name" value="Cadherins"/>
    <property type="match status" value="1"/>
</dbReference>
<feature type="region of interest" description="Disordered" evidence="1">
    <location>
        <begin position="1390"/>
        <end position="1432"/>
    </location>
</feature>
<dbReference type="Pfam" id="PF19116">
    <property type="entry name" value="DUF5801"/>
    <property type="match status" value="1"/>
</dbReference>
<evidence type="ECO:0000259" key="2">
    <source>
        <dbReference type="PROSITE" id="PS50268"/>
    </source>
</evidence>
<dbReference type="InterPro" id="IPR002126">
    <property type="entry name" value="Cadherin-like_dom"/>
</dbReference>